<dbReference type="PANTHER" id="PTHR42709">
    <property type="entry name" value="ALKALINE PHOSPHATASE LIKE PROTEIN"/>
    <property type="match status" value="1"/>
</dbReference>
<keyword evidence="2" id="KW-0812">Transmembrane</keyword>
<dbReference type="GO" id="GO:0005886">
    <property type="term" value="C:plasma membrane"/>
    <property type="evidence" value="ECO:0007669"/>
    <property type="project" value="TreeGrafter"/>
</dbReference>
<evidence type="ECO:0000256" key="2">
    <source>
        <dbReference type="SAM" id="Phobius"/>
    </source>
</evidence>
<dbReference type="AlphaFoldDB" id="A0A6H1P2W4"/>
<dbReference type="InterPro" id="IPR032816">
    <property type="entry name" value="VTT_dom"/>
</dbReference>
<dbReference type="PANTHER" id="PTHR42709:SF9">
    <property type="entry name" value="ALKALINE PHOSPHATASE LIKE PROTEIN"/>
    <property type="match status" value="1"/>
</dbReference>
<dbReference type="EMBL" id="CP051128">
    <property type="protein sequence ID" value="QIZ07893.1"/>
    <property type="molecule type" value="Genomic_DNA"/>
</dbReference>
<evidence type="ECO:0000313" key="4">
    <source>
        <dbReference type="EMBL" id="QIZ07893.1"/>
    </source>
</evidence>
<evidence type="ECO:0000256" key="1">
    <source>
        <dbReference type="ARBA" id="ARBA00010792"/>
    </source>
</evidence>
<feature type="transmembrane region" description="Helical" evidence="2">
    <location>
        <begin position="49"/>
        <end position="71"/>
    </location>
</feature>
<proteinExistence type="inferred from homology"/>
<feature type="transmembrane region" description="Helical" evidence="2">
    <location>
        <begin position="12"/>
        <end position="29"/>
    </location>
</feature>
<dbReference type="Pfam" id="PF09335">
    <property type="entry name" value="VTT_dom"/>
    <property type="match status" value="1"/>
</dbReference>
<evidence type="ECO:0000313" key="5">
    <source>
        <dbReference type="Proteomes" id="UP000501868"/>
    </source>
</evidence>
<accession>A0A6H1P2W4</accession>
<feature type="transmembrane region" description="Helical" evidence="2">
    <location>
        <begin position="132"/>
        <end position="151"/>
    </location>
</feature>
<name>A0A6H1P2W4_PRIMG</name>
<comment type="similarity">
    <text evidence="1">Belongs to the DedA family.</text>
</comment>
<protein>
    <submittedName>
        <fullName evidence="4">DedA family protein</fullName>
    </submittedName>
</protein>
<dbReference type="InterPro" id="IPR051311">
    <property type="entry name" value="DedA_domain"/>
</dbReference>
<feature type="transmembrane region" description="Helical" evidence="2">
    <location>
        <begin position="171"/>
        <end position="189"/>
    </location>
</feature>
<feature type="transmembrane region" description="Helical" evidence="2">
    <location>
        <begin position="107"/>
        <end position="126"/>
    </location>
</feature>
<reference evidence="4 5" key="2">
    <citation type="submission" date="2020-04" db="EMBL/GenBank/DDBJ databases">
        <authorList>
            <person name="Fomenkov A."/>
            <person name="Anton B.P."/>
            <person name="Roberts R.J."/>
        </authorList>
    </citation>
    <scope>NUCLEOTIDE SEQUENCE [LARGE SCALE GENOMIC DNA]</scope>
    <source>
        <strain evidence="4 5">S2</strain>
    </source>
</reference>
<sequence>MHFLTTIMNEYGYLVLFLSITLGIFALPIPMEAMLAYAGFLSFLGKLNWFGSILASAAGCTLGMLLSYWVGCKLGIHFFEKHGKRLHIEPDRLNSISNWLRKYGNKILIIALFIPVFRHFIGYFSGITRLPIRIYTLYTGLGSAIWVSSFISLGKILGPQWEVFFELIRKYLILTSVVIVILIVIIYGIRKLRNVVIETGTK</sequence>
<keyword evidence="2" id="KW-0472">Membrane</keyword>
<organism evidence="4 5">
    <name type="scientific">Priestia megaterium</name>
    <name type="common">Bacillus megaterium</name>
    <dbReference type="NCBI Taxonomy" id="1404"/>
    <lineage>
        <taxon>Bacteria</taxon>
        <taxon>Bacillati</taxon>
        <taxon>Bacillota</taxon>
        <taxon>Bacilli</taxon>
        <taxon>Bacillales</taxon>
        <taxon>Bacillaceae</taxon>
        <taxon>Priestia</taxon>
    </lineage>
</organism>
<feature type="domain" description="VTT" evidence="3">
    <location>
        <begin position="29"/>
        <end position="154"/>
    </location>
</feature>
<evidence type="ECO:0000259" key="3">
    <source>
        <dbReference type="Pfam" id="PF09335"/>
    </source>
</evidence>
<keyword evidence="2" id="KW-1133">Transmembrane helix</keyword>
<reference evidence="4 5" key="1">
    <citation type="submission" date="2020-04" db="EMBL/GenBank/DDBJ databases">
        <title>Genome-Wide Identification of 5-Methylcytosine Sites in Bacterial Genomes By High-Throughput Sequencing of MspJI Restriction Fragments.</title>
        <authorList>
            <person name="Wu V."/>
        </authorList>
    </citation>
    <scope>NUCLEOTIDE SEQUENCE [LARGE SCALE GENOMIC DNA]</scope>
    <source>
        <strain evidence="4 5">S2</strain>
    </source>
</reference>
<dbReference type="Proteomes" id="UP000501868">
    <property type="component" value="Chromosome"/>
</dbReference>
<gene>
    <name evidence="4" type="ORF">HFZ78_15125</name>
</gene>